<dbReference type="PANTHER" id="PTHR31290:SF5">
    <property type="entry name" value="UV-DAMAGE ENDONUCLEASE"/>
    <property type="match status" value="1"/>
</dbReference>
<comment type="caution">
    <text evidence="8">The sequence shown here is derived from an EMBL/GenBank/DDBJ whole genome shotgun (WGS) entry which is preliminary data.</text>
</comment>
<evidence type="ECO:0000256" key="5">
    <source>
        <dbReference type="ARBA" id="ARBA00022801"/>
    </source>
</evidence>
<dbReference type="Pfam" id="PF03851">
    <property type="entry name" value="UvdE"/>
    <property type="match status" value="1"/>
</dbReference>
<proteinExistence type="predicted"/>
<keyword evidence="1" id="KW-0540">Nuclease</keyword>
<sequence length="418" mass="48614">MSIGYACLTVGVHNAGFKSCTIKNAGYEKLLGLIEHNLTSLENIIDYNIENNINLFRISSDIIPFGSSVVNNIPWWDIFEERFQIIGEKIKKSNMRVSMHPGQYTVLNSPKHEVVHRAVEDLIYHNHFLDCLNAGRDSKIILHIGGVYGDKKSAIMRFMDNYKLLDENIKNRLVIENDDKSFNVRDVLEAGVQLNIPVVYDNLHNTANPYDNSSDDFWIKECSKTWNISDGRQKVHYSQQNPHKKKGSHSETIGINEFMEFYKHVGGENLDIMLEVKDKNISCIKCINSTVQHENIKYLEKEWSRYKYSVLEKSPEVYLKIRQMLKNKNVYDAVGFYNILEFAMSKKEEKGHAINSLQHVWGYFKGVATENEKSIFMKLVDEYMKSETSLQTVKSHLKKLTIKYRQEYLKNSYYFILS</sequence>
<dbReference type="EMBL" id="VLKH01000009">
    <property type="protein sequence ID" value="TWH78462.1"/>
    <property type="molecule type" value="Genomic_DNA"/>
</dbReference>
<gene>
    <name evidence="8" type="ORF">LY60_02922</name>
</gene>
<dbReference type="PANTHER" id="PTHR31290">
    <property type="entry name" value="UV-DAMAGE ENDONUCLEASE"/>
    <property type="match status" value="1"/>
</dbReference>
<evidence type="ECO:0000313" key="9">
    <source>
        <dbReference type="Proteomes" id="UP000315343"/>
    </source>
</evidence>
<keyword evidence="4" id="KW-0228">DNA excision</keyword>
<feature type="domain" description="DUF1722" evidence="7">
    <location>
        <begin position="307"/>
        <end position="415"/>
    </location>
</feature>
<keyword evidence="3" id="KW-0227">DNA damage</keyword>
<keyword evidence="6" id="KW-0234">DNA repair</keyword>
<dbReference type="GO" id="GO:0016787">
    <property type="term" value="F:hydrolase activity"/>
    <property type="evidence" value="ECO:0007669"/>
    <property type="project" value="UniProtKB-KW"/>
</dbReference>
<dbReference type="OrthoDB" id="9782576at2"/>
<dbReference type="Proteomes" id="UP000315343">
    <property type="component" value="Unassembled WGS sequence"/>
</dbReference>
<dbReference type="InterPro" id="IPR013560">
    <property type="entry name" value="DUF1722"/>
</dbReference>
<evidence type="ECO:0000256" key="2">
    <source>
        <dbReference type="ARBA" id="ARBA00022759"/>
    </source>
</evidence>
<evidence type="ECO:0000256" key="4">
    <source>
        <dbReference type="ARBA" id="ARBA00022769"/>
    </source>
</evidence>
<evidence type="ECO:0000256" key="3">
    <source>
        <dbReference type="ARBA" id="ARBA00022763"/>
    </source>
</evidence>
<protein>
    <submittedName>
        <fullName evidence="8">UV-damage endonuclease</fullName>
    </submittedName>
</protein>
<keyword evidence="5" id="KW-0378">Hydrolase</keyword>
<organism evidence="8 9">
    <name type="scientific">Sedimentibacter saalensis</name>
    <dbReference type="NCBI Taxonomy" id="130788"/>
    <lineage>
        <taxon>Bacteria</taxon>
        <taxon>Bacillati</taxon>
        <taxon>Bacillota</taxon>
        <taxon>Tissierellia</taxon>
        <taxon>Sedimentibacter</taxon>
    </lineage>
</organism>
<keyword evidence="2 8" id="KW-0255">Endonuclease</keyword>
<evidence type="ECO:0000256" key="1">
    <source>
        <dbReference type="ARBA" id="ARBA00022722"/>
    </source>
</evidence>
<evidence type="ECO:0000313" key="8">
    <source>
        <dbReference type="EMBL" id="TWH78462.1"/>
    </source>
</evidence>
<dbReference type="RefSeq" id="WP_145085243.1">
    <property type="nucleotide sequence ID" value="NZ_VLKH01000009.1"/>
</dbReference>
<accession>A0A562J5H8</accession>
<dbReference type="GO" id="GO:0006289">
    <property type="term" value="P:nucleotide-excision repair"/>
    <property type="evidence" value="ECO:0007669"/>
    <property type="project" value="InterPro"/>
</dbReference>
<reference evidence="8 9" key="1">
    <citation type="submission" date="2019-07" db="EMBL/GenBank/DDBJ databases">
        <title>Genomic Encyclopedia of Type Strains, Phase I: the one thousand microbial genomes (KMG-I) project.</title>
        <authorList>
            <person name="Kyrpides N."/>
        </authorList>
    </citation>
    <scope>NUCLEOTIDE SEQUENCE [LARGE SCALE GENOMIC DNA]</scope>
    <source>
        <strain evidence="8 9">DSM 13558</strain>
    </source>
</reference>
<dbReference type="Gene3D" id="3.20.20.150">
    <property type="entry name" value="Divalent-metal-dependent TIM barrel enzymes"/>
    <property type="match status" value="1"/>
</dbReference>
<dbReference type="GO" id="GO:0009411">
    <property type="term" value="P:response to UV"/>
    <property type="evidence" value="ECO:0007669"/>
    <property type="project" value="InterPro"/>
</dbReference>
<evidence type="ECO:0000256" key="6">
    <source>
        <dbReference type="ARBA" id="ARBA00023204"/>
    </source>
</evidence>
<name>A0A562J5H8_9FIRM</name>
<dbReference type="NCBIfam" id="TIGR00629">
    <property type="entry name" value="uvde"/>
    <property type="match status" value="1"/>
</dbReference>
<dbReference type="GO" id="GO:0004519">
    <property type="term" value="F:endonuclease activity"/>
    <property type="evidence" value="ECO:0007669"/>
    <property type="project" value="UniProtKB-KW"/>
</dbReference>
<dbReference type="InterPro" id="IPR036237">
    <property type="entry name" value="Xyl_isomerase-like_sf"/>
</dbReference>
<dbReference type="Pfam" id="PF08349">
    <property type="entry name" value="DUF1722"/>
    <property type="match status" value="1"/>
</dbReference>
<dbReference type="AlphaFoldDB" id="A0A562J5H8"/>
<dbReference type="SUPFAM" id="SSF51658">
    <property type="entry name" value="Xylose isomerase-like"/>
    <property type="match status" value="1"/>
</dbReference>
<keyword evidence="9" id="KW-1185">Reference proteome</keyword>
<evidence type="ECO:0000259" key="7">
    <source>
        <dbReference type="Pfam" id="PF08349"/>
    </source>
</evidence>
<dbReference type="InterPro" id="IPR004601">
    <property type="entry name" value="UvdE"/>
</dbReference>